<dbReference type="InterPro" id="IPR050103">
    <property type="entry name" value="Class-III_PLP-dep_AT"/>
</dbReference>
<dbReference type="InterPro" id="IPR015424">
    <property type="entry name" value="PyrdxlP-dep_Trfase"/>
</dbReference>
<dbReference type="FunFam" id="3.40.640.10:FF:000013">
    <property type="entry name" value="4-aminobutyrate aminotransferase"/>
    <property type="match status" value="1"/>
</dbReference>
<evidence type="ECO:0000256" key="6">
    <source>
        <dbReference type="RuleBase" id="RU003560"/>
    </source>
</evidence>
<dbReference type="PANTHER" id="PTHR11986">
    <property type="entry name" value="AMINOTRANSFERASE CLASS III"/>
    <property type="match status" value="1"/>
</dbReference>
<accession>A0A077X0F3</accession>
<dbReference type="PROSITE" id="PS00600">
    <property type="entry name" value="AA_TRANSFER_CLASS_3"/>
    <property type="match status" value="1"/>
</dbReference>
<dbReference type="InterPro" id="IPR049704">
    <property type="entry name" value="Aminotrans_3_PPA_site"/>
</dbReference>
<organism evidence="7">
    <name type="scientific">Lichtheimia ramosa</name>
    <dbReference type="NCBI Taxonomy" id="688394"/>
    <lineage>
        <taxon>Eukaryota</taxon>
        <taxon>Fungi</taxon>
        <taxon>Fungi incertae sedis</taxon>
        <taxon>Mucoromycota</taxon>
        <taxon>Mucoromycotina</taxon>
        <taxon>Mucoromycetes</taxon>
        <taxon>Mucorales</taxon>
        <taxon>Lichtheimiaceae</taxon>
        <taxon>Lichtheimia</taxon>
    </lineage>
</organism>
<dbReference type="PANTHER" id="PTHR11986:SF58">
    <property type="entry name" value="LEUCINE_METHIONINE RACEMASE"/>
    <property type="match status" value="1"/>
</dbReference>
<dbReference type="AlphaFoldDB" id="A0A077X0F3"/>
<protein>
    <recommendedName>
        <fullName evidence="8">4-aminobutyrate aminotransferase</fullName>
    </recommendedName>
</protein>
<dbReference type="SUPFAM" id="SSF53383">
    <property type="entry name" value="PLP-dependent transferases"/>
    <property type="match status" value="1"/>
</dbReference>
<dbReference type="GO" id="GO:0042802">
    <property type="term" value="F:identical protein binding"/>
    <property type="evidence" value="ECO:0007669"/>
    <property type="project" value="TreeGrafter"/>
</dbReference>
<comment type="similarity">
    <text evidence="2 6">Belongs to the class-III pyridoxal-phosphate-dependent aminotransferase family.</text>
</comment>
<dbReference type="Gene3D" id="3.40.640.10">
    <property type="entry name" value="Type I PLP-dependent aspartate aminotransferase-like (Major domain)"/>
    <property type="match status" value="1"/>
</dbReference>
<proteinExistence type="inferred from homology"/>
<dbReference type="EMBL" id="LK023379">
    <property type="protein sequence ID" value="CDS13361.1"/>
    <property type="molecule type" value="Genomic_DNA"/>
</dbReference>
<dbReference type="PIRSF" id="PIRSF000521">
    <property type="entry name" value="Transaminase_4ab_Lys_Orn"/>
    <property type="match status" value="1"/>
</dbReference>
<evidence type="ECO:0000256" key="3">
    <source>
        <dbReference type="ARBA" id="ARBA00022576"/>
    </source>
</evidence>
<dbReference type="GO" id="GO:0030170">
    <property type="term" value="F:pyridoxal phosphate binding"/>
    <property type="evidence" value="ECO:0007669"/>
    <property type="project" value="InterPro"/>
</dbReference>
<dbReference type="CDD" id="cd00610">
    <property type="entry name" value="OAT_like"/>
    <property type="match status" value="1"/>
</dbReference>
<keyword evidence="4" id="KW-0808">Transferase</keyword>
<evidence type="ECO:0000256" key="2">
    <source>
        <dbReference type="ARBA" id="ARBA00008954"/>
    </source>
</evidence>
<evidence type="ECO:0000256" key="5">
    <source>
        <dbReference type="ARBA" id="ARBA00022898"/>
    </source>
</evidence>
<gene>
    <name evidence="7" type="ORF">LRAMOSA05539</name>
</gene>
<keyword evidence="3" id="KW-0032">Aminotransferase</keyword>
<name>A0A077X0F3_9FUNG</name>
<dbReference type="OrthoDB" id="5419315at2759"/>
<keyword evidence="5 6" id="KW-0663">Pyridoxal phosphate</keyword>
<comment type="cofactor">
    <cofactor evidence="1">
        <name>pyridoxal 5'-phosphate</name>
        <dbReference type="ChEBI" id="CHEBI:597326"/>
    </cofactor>
</comment>
<sequence length="437" mass="47632">MSASSKLFQFGKQHIARGIGRSTELVVERAQGAYVWTVDGKKYLDLTTGIGVTSTGHSHPKVVKAVQEQAANLAHGQVNIFMHKPMLDLIEKLKPKMPSPELDTFFFWNSGAEAVEAALKLARHATKRQNVIVFQGSYHGRTFGTMALTTSKTTYSAGFGPLIPSVHVAPFPYYQQWAAHRADPQKFDAEWCSQESLDQLEILLKQRSAPEDTAAMLIETVQGEGGYVAPPKSFLQGLRKICDKYGILLICDEVQSGFGRTGKMFAVEHYDVVPDIMVMAKGIASGYPLSAIVSRKELMDRQPPGSMGGTYAGNAVACAAARATLDVFEEEKILDNCNARAEQFNAAFRSKLPSILPKGVTADIRGLGLMLGIEFLNAPSGFATKVANEAFKLDTLVLTTSIYETLRLIPPLNITKEETDLAIERVLASIEAASKSL</sequence>
<evidence type="ECO:0008006" key="8">
    <source>
        <dbReference type="Google" id="ProtNLM"/>
    </source>
</evidence>
<reference evidence="7" key="1">
    <citation type="journal article" date="2014" name="Genome Announc.">
        <title>De novo whole-genome sequence and genome annotation of Lichtheimia ramosa.</title>
        <authorList>
            <person name="Linde J."/>
            <person name="Schwartze V."/>
            <person name="Binder U."/>
            <person name="Lass-Florl C."/>
            <person name="Voigt K."/>
            <person name="Horn F."/>
        </authorList>
    </citation>
    <scope>NUCLEOTIDE SEQUENCE</scope>
    <source>
        <strain evidence="7">JMRC FSU:6197</strain>
    </source>
</reference>
<evidence type="ECO:0000256" key="1">
    <source>
        <dbReference type="ARBA" id="ARBA00001933"/>
    </source>
</evidence>
<dbReference type="Pfam" id="PF00202">
    <property type="entry name" value="Aminotran_3"/>
    <property type="match status" value="1"/>
</dbReference>
<dbReference type="GO" id="GO:0008483">
    <property type="term" value="F:transaminase activity"/>
    <property type="evidence" value="ECO:0007669"/>
    <property type="project" value="UniProtKB-KW"/>
</dbReference>
<dbReference type="InterPro" id="IPR015421">
    <property type="entry name" value="PyrdxlP-dep_Trfase_major"/>
</dbReference>
<dbReference type="InterPro" id="IPR005814">
    <property type="entry name" value="Aminotrans_3"/>
</dbReference>
<evidence type="ECO:0000256" key="4">
    <source>
        <dbReference type="ARBA" id="ARBA00022679"/>
    </source>
</evidence>
<evidence type="ECO:0000313" key="7">
    <source>
        <dbReference type="EMBL" id="CDS13361.1"/>
    </source>
</evidence>
<dbReference type="Gene3D" id="3.90.1150.10">
    <property type="entry name" value="Aspartate Aminotransferase, domain 1"/>
    <property type="match status" value="1"/>
</dbReference>
<dbReference type="InterPro" id="IPR015422">
    <property type="entry name" value="PyrdxlP-dep_Trfase_small"/>
</dbReference>